<evidence type="ECO:0000313" key="6">
    <source>
        <dbReference type="EMBL" id="MBM9505363.1"/>
    </source>
</evidence>
<keyword evidence="2 4" id="KW-0238">DNA-binding</keyword>
<comment type="caution">
    <text evidence="6">The sequence shown here is derived from an EMBL/GenBank/DDBJ whole genome shotgun (WGS) entry which is preliminary data.</text>
</comment>
<evidence type="ECO:0000313" key="7">
    <source>
        <dbReference type="Proteomes" id="UP000749040"/>
    </source>
</evidence>
<protein>
    <submittedName>
        <fullName evidence="6">TetR/AcrR family transcriptional regulator</fullName>
    </submittedName>
</protein>
<evidence type="ECO:0000256" key="4">
    <source>
        <dbReference type="PROSITE-ProRule" id="PRU00335"/>
    </source>
</evidence>
<keyword evidence="3" id="KW-0804">Transcription</keyword>
<dbReference type="RefSeq" id="WP_205357243.1">
    <property type="nucleotide sequence ID" value="NZ_JADKYB010000006.1"/>
</dbReference>
<evidence type="ECO:0000259" key="5">
    <source>
        <dbReference type="PROSITE" id="PS50977"/>
    </source>
</evidence>
<dbReference type="InterPro" id="IPR009057">
    <property type="entry name" value="Homeodomain-like_sf"/>
</dbReference>
<dbReference type="InterPro" id="IPR001647">
    <property type="entry name" value="HTH_TetR"/>
</dbReference>
<dbReference type="Pfam" id="PF16859">
    <property type="entry name" value="TetR_C_11"/>
    <property type="match status" value="1"/>
</dbReference>
<dbReference type="InterPro" id="IPR036271">
    <property type="entry name" value="Tet_transcr_reg_TetR-rel_C_sf"/>
</dbReference>
<keyword evidence="7" id="KW-1185">Reference proteome</keyword>
<name>A0ABS2TPV0_9ACTN</name>
<dbReference type="Pfam" id="PF00440">
    <property type="entry name" value="TetR_N"/>
    <property type="match status" value="1"/>
</dbReference>
<evidence type="ECO:0000256" key="1">
    <source>
        <dbReference type="ARBA" id="ARBA00023015"/>
    </source>
</evidence>
<dbReference type="PANTHER" id="PTHR30055:SF148">
    <property type="entry name" value="TETR-FAMILY TRANSCRIPTIONAL REGULATOR"/>
    <property type="match status" value="1"/>
</dbReference>
<dbReference type="PANTHER" id="PTHR30055">
    <property type="entry name" value="HTH-TYPE TRANSCRIPTIONAL REGULATOR RUTR"/>
    <property type="match status" value="1"/>
</dbReference>
<dbReference type="SUPFAM" id="SSF46689">
    <property type="entry name" value="Homeodomain-like"/>
    <property type="match status" value="1"/>
</dbReference>
<dbReference type="PROSITE" id="PS01081">
    <property type="entry name" value="HTH_TETR_1"/>
    <property type="match status" value="1"/>
</dbReference>
<dbReference type="SUPFAM" id="SSF48498">
    <property type="entry name" value="Tetracyclin repressor-like, C-terminal domain"/>
    <property type="match status" value="1"/>
</dbReference>
<dbReference type="Proteomes" id="UP000749040">
    <property type="component" value="Unassembled WGS sequence"/>
</dbReference>
<proteinExistence type="predicted"/>
<accession>A0ABS2TPV0</accession>
<gene>
    <name evidence="6" type="ORF">ITX44_12560</name>
</gene>
<reference evidence="6 7" key="1">
    <citation type="submission" date="2021-01" db="EMBL/GenBank/DDBJ databases">
        <title>Streptomyces acididurans sp. nov., isolated from a peat swamp forest soil.</title>
        <authorList>
            <person name="Chantavorakit T."/>
            <person name="Duangmal K."/>
        </authorList>
    </citation>
    <scope>NUCLEOTIDE SEQUENCE [LARGE SCALE GENOMIC DNA]</scope>
    <source>
        <strain evidence="6 7">KK5PA1</strain>
    </source>
</reference>
<dbReference type="EMBL" id="JADKYB010000006">
    <property type="protein sequence ID" value="MBM9505363.1"/>
    <property type="molecule type" value="Genomic_DNA"/>
</dbReference>
<keyword evidence="1" id="KW-0805">Transcription regulation</keyword>
<dbReference type="InterPro" id="IPR011075">
    <property type="entry name" value="TetR_C"/>
</dbReference>
<dbReference type="PROSITE" id="PS50977">
    <property type="entry name" value="HTH_TETR_2"/>
    <property type="match status" value="1"/>
</dbReference>
<dbReference type="Gene3D" id="1.10.357.10">
    <property type="entry name" value="Tetracycline Repressor, domain 2"/>
    <property type="match status" value="1"/>
</dbReference>
<feature type="domain" description="HTH tetR-type" evidence="5">
    <location>
        <begin position="18"/>
        <end position="79"/>
    </location>
</feature>
<dbReference type="InterPro" id="IPR050109">
    <property type="entry name" value="HTH-type_TetR-like_transc_reg"/>
</dbReference>
<organism evidence="6 7">
    <name type="scientific">Actinacidiphila acididurans</name>
    <dbReference type="NCBI Taxonomy" id="2784346"/>
    <lineage>
        <taxon>Bacteria</taxon>
        <taxon>Bacillati</taxon>
        <taxon>Actinomycetota</taxon>
        <taxon>Actinomycetes</taxon>
        <taxon>Kitasatosporales</taxon>
        <taxon>Streptomycetaceae</taxon>
        <taxon>Actinacidiphila</taxon>
    </lineage>
</organism>
<evidence type="ECO:0000256" key="2">
    <source>
        <dbReference type="ARBA" id="ARBA00023125"/>
    </source>
</evidence>
<dbReference type="Gene3D" id="1.10.10.60">
    <property type="entry name" value="Homeodomain-like"/>
    <property type="match status" value="1"/>
</dbReference>
<evidence type="ECO:0000256" key="3">
    <source>
        <dbReference type="ARBA" id="ARBA00023163"/>
    </source>
</evidence>
<dbReference type="InterPro" id="IPR023772">
    <property type="entry name" value="DNA-bd_HTH_TetR-type_CS"/>
</dbReference>
<sequence length="213" mass="23656">MTQTPGPTAARRGRPRSAAVDRAVIDTVLRLLTEGTSFADLSMENVARQAGVGKATVYRRWPGKDALLLDVLAAVEAPPAEPAGHSLREDLIASIEAIRHRTLAKQENALLRNMLLHLHSSPELWQRYYETAIVPRRRTLARLLERGVAEGELRPEIAEDLELAMDMVAGPVLYRATIRPDLLQDDTLAERIVDWFLQGARPQDGKTPGPRYA</sequence>
<feature type="DNA-binding region" description="H-T-H motif" evidence="4">
    <location>
        <begin position="42"/>
        <end position="61"/>
    </location>
</feature>